<dbReference type="EC" id="6.3.5.4" evidence="2"/>
<proteinExistence type="predicted"/>
<comment type="caution">
    <text evidence="7">The sequence shown here is derived from an EMBL/GenBank/DDBJ whole genome shotgun (WGS) entry which is preliminary data.</text>
</comment>
<organism evidence="7 8">
    <name type="scientific">Rossellomorea oryzaecorticis</name>
    <dbReference type="NCBI Taxonomy" id="1396505"/>
    <lineage>
        <taxon>Bacteria</taxon>
        <taxon>Bacillati</taxon>
        <taxon>Bacillota</taxon>
        <taxon>Bacilli</taxon>
        <taxon>Bacillales</taxon>
        <taxon>Bacillaceae</taxon>
        <taxon>Rossellomorea</taxon>
    </lineage>
</organism>
<sequence>MRKYIGELLFNDTLSTKNLIPNSKNKIIDNKFRVDYVINTNDFNIYHYADLETTLIVDGELYSNDFNLKTNDKNFLKKVVLNINKNNDNIIGELNGSFNLLLFSHNNKEVKIINDRFATRPFYYFLDENRFIFSNRMSEIAIYKNSKISLNHKAIIEFFKLQMVFGTKTFIENIYSLEKATLNKISNGKMTNFRYWSFKQNIDEDFSEKRYICSLSNLMKQIMSYKTKDDKKYGIFLSGGLDSRAIMAADIENKISQVYTLGDSFNIECEISKSIAEHKGAKFNYLERDSNHYYNIIKDSVEIGDGMHNYLNGHFIGYLDRINQDIDIIFNGSLIEQFWQGSKFIKKNLYLRQFKLSLPLIDKNKENAIEKVLDNFPRKVPEIDEIFNKDLDLDINLLVKETFKEMLEKNFNTRDVDPQEAIDYLACDSYGRYSSHLNQLCINNEINYRTIYDNRLIDLLLQVPIKYRSTGDLLRKAINQLDPEIGRIPLSSSRLSLKRNYNMQWLATNYHRAYNKLFKSKNYKSKNYSWPNYSRLIIENEKIKQTILSIIKDEDILSDDLFDREILLEKFNQHIQGIKDHERILTQILTFGEWHKMLKTRLG</sequence>
<evidence type="ECO:0000256" key="1">
    <source>
        <dbReference type="ARBA" id="ARBA00005187"/>
    </source>
</evidence>
<comment type="catalytic activity">
    <reaction evidence="4">
        <text>L-aspartate + L-glutamine + ATP + H2O = L-asparagine + L-glutamate + AMP + diphosphate + H(+)</text>
        <dbReference type="Rhea" id="RHEA:12228"/>
        <dbReference type="ChEBI" id="CHEBI:15377"/>
        <dbReference type="ChEBI" id="CHEBI:15378"/>
        <dbReference type="ChEBI" id="CHEBI:29985"/>
        <dbReference type="ChEBI" id="CHEBI:29991"/>
        <dbReference type="ChEBI" id="CHEBI:30616"/>
        <dbReference type="ChEBI" id="CHEBI:33019"/>
        <dbReference type="ChEBI" id="CHEBI:58048"/>
        <dbReference type="ChEBI" id="CHEBI:58359"/>
        <dbReference type="ChEBI" id="CHEBI:456215"/>
        <dbReference type="EC" id="6.3.5.4"/>
    </reaction>
</comment>
<dbReference type="PANTHER" id="PTHR43284">
    <property type="entry name" value="ASPARAGINE SYNTHETASE (GLUTAMINE-HYDROLYZING)"/>
    <property type="match status" value="1"/>
</dbReference>
<dbReference type="SUPFAM" id="SSF56235">
    <property type="entry name" value="N-terminal nucleophile aminohydrolases (Ntn hydrolases)"/>
    <property type="match status" value="1"/>
</dbReference>
<evidence type="ECO:0000259" key="6">
    <source>
        <dbReference type="Pfam" id="PF13537"/>
    </source>
</evidence>
<dbReference type="InterPro" id="IPR001962">
    <property type="entry name" value="Asn_synthase"/>
</dbReference>
<keyword evidence="3" id="KW-0061">Asparagine biosynthesis</keyword>
<evidence type="ECO:0000259" key="5">
    <source>
        <dbReference type="Pfam" id="PF00733"/>
    </source>
</evidence>
<dbReference type="InterPro" id="IPR017932">
    <property type="entry name" value="GATase_2_dom"/>
</dbReference>
<evidence type="ECO:0000256" key="2">
    <source>
        <dbReference type="ARBA" id="ARBA00012737"/>
    </source>
</evidence>
<evidence type="ECO:0000313" key="8">
    <source>
        <dbReference type="Proteomes" id="UP001628668"/>
    </source>
</evidence>
<evidence type="ECO:0000256" key="4">
    <source>
        <dbReference type="ARBA" id="ARBA00048741"/>
    </source>
</evidence>
<dbReference type="SUPFAM" id="SSF52402">
    <property type="entry name" value="Adenine nucleotide alpha hydrolases-like"/>
    <property type="match status" value="1"/>
</dbReference>
<keyword evidence="8" id="KW-1185">Reference proteome</keyword>
<feature type="domain" description="Glutamine amidotransferase type-2" evidence="6">
    <location>
        <begin position="45"/>
        <end position="139"/>
    </location>
</feature>
<dbReference type="RefSeq" id="WP_411160172.1">
    <property type="nucleotide sequence ID" value="NZ_JBJOSA010000016.1"/>
</dbReference>
<dbReference type="EMBL" id="JBJOSA010000016">
    <property type="protein sequence ID" value="MFL8938367.1"/>
    <property type="molecule type" value="Genomic_DNA"/>
</dbReference>
<protein>
    <recommendedName>
        <fullName evidence="2">asparagine synthase (glutamine-hydrolyzing)</fullName>
        <ecNumber evidence="2">6.3.5.4</ecNumber>
    </recommendedName>
</protein>
<accession>A0ABW8VSM8</accession>
<name>A0ABW8VSM8_9BACI</name>
<reference evidence="7 8" key="1">
    <citation type="submission" date="2024-12" db="EMBL/GenBank/DDBJ databases">
        <authorList>
            <person name="Li X."/>
            <person name="Zhang D."/>
        </authorList>
    </citation>
    <scope>NUCLEOTIDE SEQUENCE [LARGE SCALE GENOMIC DNA]</scope>
    <source>
        <strain evidence="7 8">JCM19602</strain>
    </source>
</reference>
<dbReference type="Pfam" id="PF13537">
    <property type="entry name" value="GATase_7"/>
    <property type="match status" value="1"/>
</dbReference>
<evidence type="ECO:0000313" key="7">
    <source>
        <dbReference type="EMBL" id="MFL8938367.1"/>
    </source>
</evidence>
<dbReference type="InterPro" id="IPR051786">
    <property type="entry name" value="ASN_synthetase/amidase"/>
</dbReference>
<dbReference type="Gene3D" id="3.40.50.620">
    <property type="entry name" value="HUPs"/>
    <property type="match status" value="1"/>
</dbReference>
<keyword evidence="3" id="KW-0028">Amino-acid biosynthesis</keyword>
<gene>
    <name evidence="7" type="ORF">ACKA06_16380</name>
</gene>
<evidence type="ECO:0000256" key="3">
    <source>
        <dbReference type="ARBA" id="ARBA00022888"/>
    </source>
</evidence>
<dbReference type="InterPro" id="IPR029055">
    <property type="entry name" value="Ntn_hydrolases_N"/>
</dbReference>
<dbReference type="Pfam" id="PF00733">
    <property type="entry name" value="Asn_synthase"/>
    <property type="match status" value="1"/>
</dbReference>
<comment type="pathway">
    <text evidence="1">Amino-acid biosynthesis; L-asparagine biosynthesis; L-asparagine from L-aspartate (L-Gln route): step 1/1.</text>
</comment>
<dbReference type="Proteomes" id="UP001628668">
    <property type="component" value="Unassembled WGS sequence"/>
</dbReference>
<feature type="domain" description="Asparagine synthetase" evidence="5">
    <location>
        <begin position="218"/>
        <end position="596"/>
    </location>
</feature>
<dbReference type="InterPro" id="IPR014729">
    <property type="entry name" value="Rossmann-like_a/b/a_fold"/>
</dbReference>
<dbReference type="Gene3D" id="3.60.20.10">
    <property type="entry name" value="Glutamine Phosphoribosylpyrophosphate, subunit 1, domain 1"/>
    <property type="match status" value="1"/>
</dbReference>
<dbReference type="PANTHER" id="PTHR43284:SF1">
    <property type="entry name" value="ASPARAGINE SYNTHETASE"/>
    <property type="match status" value="1"/>
</dbReference>